<dbReference type="PRINTS" id="PR00385">
    <property type="entry name" value="P450"/>
</dbReference>
<evidence type="ECO:0000256" key="7">
    <source>
        <dbReference type="ARBA" id="ARBA00023002"/>
    </source>
</evidence>
<evidence type="ECO:0000313" key="13">
    <source>
        <dbReference type="EnsemblPlants" id="TraesCS2D02G029300.1"/>
    </source>
</evidence>
<evidence type="ECO:0000256" key="12">
    <source>
        <dbReference type="SAM" id="SignalP"/>
    </source>
</evidence>
<protein>
    <submittedName>
        <fullName evidence="13">Uncharacterized protein</fullName>
    </submittedName>
</protein>
<dbReference type="GO" id="GO:0016491">
    <property type="term" value="F:oxidoreductase activity"/>
    <property type="evidence" value="ECO:0000318"/>
    <property type="project" value="GO_Central"/>
</dbReference>
<evidence type="ECO:0000256" key="3">
    <source>
        <dbReference type="ARBA" id="ARBA00022617"/>
    </source>
</evidence>
<dbReference type="Gramene" id="TraesCLE_scaffold_057460_01G000100.1">
    <property type="protein sequence ID" value="TraesCLE_scaffold_057460_01G000100.1"/>
    <property type="gene ID" value="TraesCLE_scaffold_057460_01G000100"/>
</dbReference>
<keyword evidence="5 10" id="KW-0479">Metal-binding</keyword>
<dbReference type="EnsemblPlants" id="TraesCS2D02G029300.1">
    <property type="protein sequence ID" value="TraesCS2D02G029300.1"/>
    <property type="gene ID" value="TraesCS2D02G029300"/>
</dbReference>
<keyword evidence="4" id="KW-0812">Transmembrane</keyword>
<name>A0A1D5V062_WHEAT</name>
<comment type="cofactor">
    <cofactor evidence="1 10">
        <name>heme</name>
        <dbReference type="ChEBI" id="CHEBI:30413"/>
    </cofactor>
</comment>
<reference evidence="13" key="2">
    <citation type="submission" date="2018-10" db="UniProtKB">
        <authorList>
            <consortium name="EnsemblPlants"/>
        </authorList>
    </citation>
    <scope>IDENTIFICATION</scope>
</reference>
<evidence type="ECO:0000313" key="14">
    <source>
        <dbReference type="Proteomes" id="UP000019116"/>
    </source>
</evidence>
<accession>A0A1D5V062</accession>
<keyword evidence="6" id="KW-0472">Membrane</keyword>
<keyword evidence="8 10" id="KW-0408">Iron</keyword>
<evidence type="ECO:0000256" key="9">
    <source>
        <dbReference type="ARBA" id="ARBA00023033"/>
    </source>
</evidence>
<keyword evidence="6" id="KW-1133">Transmembrane helix</keyword>
<dbReference type="Gramene" id="TraesMAC2D03G01088430.1">
    <property type="protein sequence ID" value="TraesMAC2D03G01088430.1"/>
    <property type="gene ID" value="TraesMAC2D03G01088430"/>
</dbReference>
<dbReference type="GO" id="GO:0005506">
    <property type="term" value="F:iron ion binding"/>
    <property type="evidence" value="ECO:0007669"/>
    <property type="project" value="InterPro"/>
</dbReference>
<dbReference type="GO" id="GO:0016705">
    <property type="term" value="F:oxidoreductase activity, acting on paired donors, with incorporation or reduction of molecular oxygen"/>
    <property type="evidence" value="ECO:0007669"/>
    <property type="project" value="InterPro"/>
</dbReference>
<feature type="chain" id="PRO_5043144113" evidence="12">
    <location>
        <begin position="26"/>
        <end position="506"/>
    </location>
</feature>
<dbReference type="Pfam" id="PF00067">
    <property type="entry name" value="p450"/>
    <property type="match status" value="1"/>
</dbReference>
<dbReference type="PROSITE" id="PS00086">
    <property type="entry name" value="CYTOCHROME_P450"/>
    <property type="match status" value="1"/>
</dbReference>
<keyword evidence="3 10" id="KW-0349">Heme</keyword>
<dbReference type="PANTHER" id="PTHR47955:SF19">
    <property type="entry name" value="CYTOCHROME P450 71A9-LIKE ISOFORM X1"/>
    <property type="match status" value="1"/>
</dbReference>
<dbReference type="InterPro" id="IPR036396">
    <property type="entry name" value="Cyt_P450_sf"/>
</dbReference>
<dbReference type="Gramene" id="TraesCS2D03G0056000.1">
    <property type="protein sequence ID" value="TraesCS2D03G0056000.1.CDS"/>
    <property type="gene ID" value="TraesCS2D03G0056000"/>
</dbReference>
<evidence type="ECO:0000256" key="8">
    <source>
        <dbReference type="ARBA" id="ARBA00023004"/>
    </source>
</evidence>
<keyword evidence="7 11" id="KW-0560">Oxidoreductase</keyword>
<evidence type="ECO:0000256" key="6">
    <source>
        <dbReference type="ARBA" id="ARBA00022989"/>
    </source>
</evidence>
<evidence type="ECO:0000256" key="2">
    <source>
        <dbReference type="ARBA" id="ARBA00010617"/>
    </source>
</evidence>
<evidence type="ECO:0000256" key="1">
    <source>
        <dbReference type="ARBA" id="ARBA00001971"/>
    </source>
</evidence>
<keyword evidence="12" id="KW-0732">Signal</keyword>
<evidence type="ECO:0000256" key="5">
    <source>
        <dbReference type="ARBA" id="ARBA00022723"/>
    </source>
</evidence>
<dbReference type="InterPro" id="IPR001128">
    <property type="entry name" value="Cyt_P450"/>
</dbReference>
<reference evidence="13" key="1">
    <citation type="submission" date="2018-08" db="EMBL/GenBank/DDBJ databases">
        <authorList>
            <person name="Rossello M."/>
        </authorList>
    </citation>
    <scope>NUCLEOTIDE SEQUENCE [LARGE SCALE GENOMIC DNA]</scope>
    <source>
        <strain evidence="13">cv. Chinese Spring</strain>
    </source>
</reference>
<dbReference type="PANTHER" id="PTHR47955">
    <property type="entry name" value="CYTOCHROME P450 FAMILY 71 PROTEIN"/>
    <property type="match status" value="1"/>
</dbReference>
<dbReference type="Gramene" id="TraesSYM2D03G01104150.1">
    <property type="protein sequence ID" value="TraesSYM2D03G01104150.1"/>
    <property type="gene ID" value="TraesSYM2D03G01104150"/>
</dbReference>
<dbReference type="Gramene" id="TraesWEE_scaffold_002359_01G000100.1">
    <property type="protein sequence ID" value="TraesWEE_scaffold_002359_01G000100.1"/>
    <property type="gene ID" value="TraesWEE_scaffold_002359_01G000100"/>
</dbReference>
<dbReference type="SUPFAM" id="SSF48264">
    <property type="entry name" value="Cytochrome P450"/>
    <property type="match status" value="1"/>
</dbReference>
<dbReference type="Gramene" id="TraesROB_scaffold_129604_01G000100.1">
    <property type="protein sequence ID" value="TraesROB_scaffold_129604_01G000100.1"/>
    <property type="gene ID" value="TraesROB_scaffold_129604_01G000100"/>
</dbReference>
<dbReference type="Proteomes" id="UP000019116">
    <property type="component" value="Chromosome 2D"/>
</dbReference>
<proteinExistence type="inferred from homology"/>
<evidence type="ECO:0000256" key="4">
    <source>
        <dbReference type="ARBA" id="ARBA00022692"/>
    </source>
</evidence>
<dbReference type="STRING" id="4565.A0A1D5V062"/>
<dbReference type="Gene3D" id="1.10.630.10">
    <property type="entry name" value="Cytochrome P450"/>
    <property type="match status" value="1"/>
</dbReference>
<dbReference type="CDD" id="cd11072">
    <property type="entry name" value="CYP71-like"/>
    <property type="match status" value="1"/>
</dbReference>
<feature type="signal peptide" evidence="12">
    <location>
        <begin position="1"/>
        <end position="25"/>
    </location>
</feature>
<dbReference type="InterPro" id="IPR002401">
    <property type="entry name" value="Cyt_P450_E_grp-I"/>
</dbReference>
<sequence>MEWWLTLCLIALSTLLALWFSGCRSKSMKHLPPPGPWTLPVIGSLHHILSAFPHRALTDLGRRHGPVMLLKLGEVPLVVISSAEAVAQVFKANDVALSNHSSSRLQDIVGFGGKGILFAPYGEHWRQMRKVCITELLSTKQVKRMEGIRAEEVGNLIRSINTATAAGATVNVSEMVSVLSNDIVTRAVFGGKFARQEEYLHEIGKLMDLIGGFCLVDLFPSSWLVQWFSTAERRTKRSCDLIQSIIADIFEKRKAARASRHGAYSDDEEMLNVLLRLLEEDSLAYPLTTEIIVTVMFDMFGGATETTATTLVWAMSELIRHPNVLAKAHLEVREVLGEGRAIIGNSDLAELHYLRMVIKEVLRLHAPGPLIPRRTRENCNIMGYDVPKDTNVFINVFATHRDPQYWDNPEEFNPERFVNKNIDYNGTYFEFTPFGGGRRKCPGVGFASSILEITLANFLYHFNWTLPGGASSVSLDMSEKFGVTVRKRSDLWLKAIPHVCSKATHI</sequence>
<dbReference type="OMA" id="RHGAYSD"/>
<dbReference type="PRINTS" id="PR00463">
    <property type="entry name" value="EP450I"/>
</dbReference>
<dbReference type="GO" id="GO:0020037">
    <property type="term" value="F:heme binding"/>
    <property type="evidence" value="ECO:0007669"/>
    <property type="project" value="InterPro"/>
</dbReference>
<dbReference type="GO" id="GO:0004497">
    <property type="term" value="F:monooxygenase activity"/>
    <property type="evidence" value="ECO:0007669"/>
    <property type="project" value="UniProtKB-KW"/>
</dbReference>
<dbReference type="FunFam" id="1.10.630.10:FF:000064">
    <property type="entry name" value="Cytochrome P450 monooxygenase"/>
    <property type="match status" value="1"/>
</dbReference>
<dbReference type="Gramene" id="TraesCS2D02G029300.1">
    <property type="protein sequence ID" value="TraesCS2D02G029300.1"/>
    <property type="gene ID" value="TraesCS2D02G029300"/>
</dbReference>
<gene>
    <name evidence="13" type="primary">LOC123048252</name>
</gene>
<keyword evidence="9 11" id="KW-0503">Monooxygenase</keyword>
<dbReference type="Gramene" id="TraesKAR2D01G0011280.1">
    <property type="protein sequence ID" value="cds.TraesKAR2D01G0011280.1"/>
    <property type="gene ID" value="TraesKAR2D01G0011280"/>
</dbReference>
<dbReference type="OrthoDB" id="1470350at2759"/>
<dbReference type="AlphaFoldDB" id="A0A1D5V062"/>
<organism evidence="13">
    <name type="scientific">Triticum aestivum</name>
    <name type="common">Wheat</name>
    <dbReference type="NCBI Taxonomy" id="4565"/>
    <lineage>
        <taxon>Eukaryota</taxon>
        <taxon>Viridiplantae</taxon>
        <taxon>Streptophyta</taxon>
        <taxon>Embryophyta</taxon>
        <taxon>Tracheophyta</taxon>
        <taxon>Spermatophyta</taxon>
        <taxon>Magnoliopsida</taxon>
        <taxon>Liliopsida</taxon>
        <taxon>Poales</taxon>
        <taxon>Poaceae</taxon>
        <taxon>BOP clade</taxon>
        <taxon>Pooideae</taxon>
        <taxon>Triticodae</taxon>
        <taxon>Triticeae</taxon>
        <taxon>Triticinae</taxon>
        <taxon>Triticum</taxon>
    </lineage>
</organism>
<dbReference type="InterPro" id="IPR017972">
    <property type="entry name" value="Cyt_P450_CS"/>
</dbReference>
<comment type="similarity">
    <text evidence="2 11">Belongs to the cytochrome P450 family.</text>
</comment>
<dbReference type="GeneID" id="123048252"/>
<dbReference type="RefSeq" id="XP_044327324.1">
    <property type="nucleotide sequence ID" value="XM_044471389.1"/>
</dbReference>
<dbReference type="SMR" id="A0A1D5V062"/>
<evidence type="ECO:0000256" key="10">
    <source>
        <dbReference type="PIRSR" id="PIRSR602401-1"/>
    </source>
</evidence>
<feature type="binding site" description="axial binding residue" evidence="10">
    <location>
        <position position="441"/>
    </location>
    <ligand>
        <name>heme</name>
        <dbReference type="ChEBI" id="CHEBI:30413"/>
    </ligand>
    <ligandPart>
        <name>Fe</name>
        <dbReference type="ChEBI" id="CHEBI:18248"/>
    </ligandPart>
</feature>
<keyword evidence="14" id="KW-1185">Reference proteome</keyword>
<evidence type="ECO:0000256" key="11">
    <source>
        <dbReference type="RuleBase" id="RU000461"/>
    </source>
</evidence>